<evidence type="ECO:0000256" key="1">
    <source>
        <dbReference type="ARBA" id="ARBA00022741"/>
    </source>
</evidence>
<dbReference type="GO" id="GO:0051301">
    <property type="term" value="P:cell division"/>
    <property type="evidence" value="ECO:0007669"/>
    <property type="project" value="UniProtKB-KW"/>
</dbReference>
<name>A0ABV6BEF9_9GAMM</name>
<gene>
    <name evidence="3" type="primary">zapE</name>
    <name evidence="3" type="ORF">ACFFJP_13290</name>
</gene>
<keyword evidence="1" id="KW-0547">Nucleotide-binding</keyword>
<organism evidence="3 4">
    <name type="scientific">Rheinheimera tilapiae</name>
    <dbReference type="NCBI Taxonomy" id="875043"/>
    <lineage>
        <taxon>Bacteria</taxon>
        <taxon>Pseudomonadati</taxon>
        <taxon>Pseudomonadota</taxon>
        <taxon>Gammaproteobacteria</taxon>
        <taxon>Chromatiales</taxon>
        <taxon>Chromatiaceae</taxon>
        <taxon>Rheinheimera</taxon>
    </lineage>
</organism>
<dbReference type="RefSeq" id="WP_377244795.1">
    <property type="nucleotide sequence ID" value="NZ_JBHLXP010000003.1"/>
</dbReference>
<accession>A0ABV6BEF9</accession>
<dbReference type="PANTHER" id="PTHR12169">
    <property type="entry name" value="ATPASE N2B"/>
    <property type="match status" value="1"/>
</dbReference>
<keyword evidence="3" id="KW-0131">Cell cycle</keyword>
<evidence type="ECO:0000256" key="2">
    <source>
        <dbReference type="ARBA" id="ARBA00022840"/>
    </source>
</evidence>
<comment type="caution">
    <text evidence="3">The sequence shown here is derived from an EMBL/GenBank/DDBJ whole genome shotgun (WGS) entry which is preliminary data.</text>
</comment>
<dbReference type="NCBIfam" id="NF040713">
    <property type="entry name" value="ZapE"/>
    <property type="match status" value="1"/>
</dbReference>
<reference evidence="3 4" key="1">
    <citation type="submission" date="2024-09" db="EMBL/GenBank/DDBJ databases">
        <authorList>
            <person name="Sun Q."/>
            <person name="Mori K."/>
        </authorList>
    </citation>
    <scope>NUCLEOTIDE SEQUENCE [LARGE SCALE GENOMIC DNA]</scope>
    <source>
        <strain evidence="3 4">KCTC 23315</strain>
    </source>
</reference>
<dbReference type="CDD" id="cd00267">
    <property type="entry name" value="ABC_ATPase"/>
    <property type="match status" value="1"/>
</dbReference>
<keyword evidence="3" id="KW-0132">Cell division</keyword>
<dbReference type="Pfam" id="PF03969">
    <property type="entry name" value="AFG1_ATPase"/>
    <property type="match status" value="2"/>
</dbReference>
<keyword evidence="4" id="KW-1185">Reference proteome</keyword>
<dbReference type="InterPro" id="IPR005654">
    <property type="entry name" value="ATPase_AFG1-like"/>
</dbReference>
<dbReference type="InterPro" id="IPR027417">
    <property type="entry name" value="P-loop_NTPase"/>
</dbReference>
<dbReference type="PANTHER" id="PTHR12169:SF6">
    <property type="entry name" value="AFG1-LIKE ATPASE"/>
    <property type="match status" value="1"/>
</dbReference>
<evidence type="ECO:0000313" key="4">
    <source>
        <dbReference type="Proteomes" id="UP001589813"/>
    </source>
</evidence>
<dbReference type="Gene3D" id="3.40.50.300">
    <property type="entry name" value="P-loop containing nucleotide triphosphate hydrolases"/>
    <property type="match status" value="1"/>
</dbReference>
<sequence>MTVRTESSRPDSVKRRYQSAVQTGQLSADPAQQQLVSQLDLLQQQVANGEASTGIYLYGPVGRGKTMLMDWFFDGTATPRKLRLHFHHFMAAVHQELRERQGEADPLVQVARSWAGQYQLLCFDEFFVSDIGDAMLLATLWRQLFAEGVVLVATSNCAPEDLYANGLQRARFLPFIALLQQHCHICNLDTGIDYRRQQPTDWRYLGINKTSDWLRQQAEQLYGAVEPCPQIQLHGRPIQALWRNDQVIAFDFMALCSGPRSQLDYMALCQPDQSSQDQSKQYRAIALVDVPQFLPESDTAILHGVEESYQREHSNVFVSKLDNEARRLIALVDECYERGVLLLCTATTPPEQWYQASQLSFAFERTVSRLHEMQRW</sequence>
<evidence type="ECO:0000313" key="3">
    <source>
        <dbReference type="EMBL" id="MFC0049265.1"/>
    </source>
</evidence>
<proteinExistence type="predicted"/>
<dbReference type="Proteomes" id="UP001589813">
    <property type="component" value="Unassembled WGS sequence"/>
</dbReference>
<dbReference type="EMBL" id="JBHLXP010000003">
    <property type="protein sequence ID" value="MFC0049265.1"/>
    <property type="molecule type" value="Genomic_DNA"/>
</dbReference>
<protein>
    <submittedName>
        <fullName evidence="3">Cell division protein ZapE</fullName>
    </submittedName>
</protein>
<dbReference type="SUPFAM" id="SSF52540">
    <property type="entry name" value="P-loop containing nucleoside triphosphate hydrolases"/>
    <property type="match status" value="1"/>
</dbReference>
<keyword evidence="2" id="KW-0067">ATP-binding</keyword>